<sequence>MKYLPFNDTIVQGADQTSLKLLKIKSSIAIGETNSPIVIDGQGMEKKSMSGERKRKSYKTRVKWDKGETERLIAGINEYGVSNWRQIMEAYSFSEGRTNVSLKDKYRNFKKVFILEKD</sequence>
<evidence type="ECO:0000259" key="1">
    <source>
        <dbReference type="PROSITE" id="PS50090"/>
    </source>
</evidence>
<gene>
    <name evidence="3" type="ORF">AK88_02900</name>
</gene>
<dbReference type="SUPFAM" id="SSF46689">
    <property type="entry name" value="Homeodomain-like"/>
    <property type="match status" value="1"/>
</dbReference>
<dbReference type="InterPro" id="IPR001005">
    <property type="entry name" value="SANT/Myb"/>
</dbReference>
<dbReference type="GO" id="GO:0000781">
    <property type="term" value="C:chromosome, telomeric region"/>
    <property type="evidence" value="ECO:0007669"/>
    <property type="project" value="InterPro"/>
</dbReference>
<dbReference type="EMBL" id="KQ001674">
    <property type="protein sequence ID" value="KJP87468.1"/>
    <property type="molecule type" value="Genomic_DNA"/>
</dbReference>
<dbReference type="Gene3D" id="1.10.10.60">
    <property type="entry name" value="Homeodomain-like"/>
    <property type="match status" value="1"/>
</dbReference>
<dbReference type="PROSITE" id="PS51294">
    <property type="entry name" value="HTH_MYB"/>
    <property type="match status" value="1"/>
</dbReference>
<dbReference type="GO" id="GO:0005634">
    <property type="term" value="C:nucleus"/>
    <property type="evidence" value="ECO:0007669"/>
    <property type="project" value="InterPro"/>
</dbReference>
<dbReference type="RefSeq" id="XP_012335946.1">
    <property type="nucleotide sequence ID" value="XM_012480523.1"/>
</dbReference>
<dbReference type="InterPro" id="IPR009057">
    <property type="entry name" value="Homeodomain-like_sf"/>
</dbReference>
<evidence type="ECO:0000313" key="3">
    <source>
        <dbReference type="EMBL" id="KJP87468.1"/>
    </source>
</evidence>
<dbReference type="GO" id="GO:0042162">
    <property type="term" value="F:telomeric DNA binding"/>
    <property type="evidence" value="ECO:0007669"/>
    <property type="project" value="InterPro"/>
</dbReference>
<organism evidence="3 4">
    <name type="scientific">Plasmodium fragile</name>
    <dbReference type="NCBI Taxonomy" id="5857"/>
    <lineage>
        <taxon>Eukaryota</taxon>
        <taxon>Sar</taxon>
        <taxon>Alveolata</taxon>
        <taxon>Apicomplexa</taxon>
        <taxon>Aconoidasida</taxon>
        <taxon>Haemosporida</taxon>
        <taxon>Plasmodiidae</taxon>
        <taxon>Plasmodium</taxon>
        <taxon>Plasmodium (Plasmodium)</taxon>
    </lineage>
</organism>
<feature type="domain" description="HTH myb-type" evidence="2">
    <location>
        <begin position="56"/>
        <end position="114"/>
    </location>
</feature>
<evidence type="ECO:0000259" key="2">
    <source>
        <dbReference type="PROSITE" id="PS51294"/>
    </source>
</evidence>
<keyword evidence="4" id="KW-1185">Reference proteome</keyword>
<proteinExistence type="predicted"/>
<dbReference type="GeneID" id="24268214"/>
<dbReference type="OMA" id="KTRVKWD"/>
<dbReference type="CDD" id="cd11660">
    <property type="entry name" value="SANT_TRF"/>
    <property type="match status" value="1"/>
</dbReference>
<dbReference type="InterPro" id="IPR017930">
    <property type="entry name" value="Myb_dom"/>
</dbReference>
<name>A0A0D9QKH6_PLAFR</name>
<dbReference type="Pfam" id="PF00249">
    <property type="entry name" value="Myb_DNA-binding"/>
    <property type="match status" value="1"/>
</dbReference>
<reference evidence="3 4" key="1">
    <citation type="submission" date="2014-03" db="EMBL/GenBank/DDBJ databases">
        <title>The Genome Sequence of Plasmodium fragile nilgiri.</title>
        <authorList>
            <consortium name="The Broad Institute Genomics Platform"/>
            <consortium name="The Broad Institute Genome Sequencing Center for Infectious Disease"/>
            <person name="Neafsey D."/>
            <person name="Duraisingh M."/>
            <person name="Young S.K."/>
            <person name="Zeng Q."/>
            <person name="Gargeya S."/>
            <person name="Abouelleil A."/>
            <person name="Alvarado L."/>
            <person name="Chapman S.B."/>
            <person name="Gainer-Dewar J."/>
            <person name="Goldberg J."/>
            <person name="Griggs A."/>
            <person name="Gujja S."/>
            <person name="Hansen M."/>
            <person name="Howarth C."/>
            <person name="Imamovic A."/>
            <person name="Larimer J."/>
            <person name="Pearson M."/>
            <person name="Poon T.W."/>
            <person name="Priest M."/>
            <person name="Roberts A."/>
            <person name="Saif S."/>
            <person name="Shea T."/>
            <person name="Sykes S."/>
            <person name="Wortman J."/>
            <person name="Nusbaum C."/>
            <person name="Birren B."/>
        </authorList>
    </citation>
    <scope>NUCLEOTIDE SEQUENCE [LARGE SCALE GENOMIC DNA]</scope>
    <source>
        <strain evidence="4">nilgiri</strain>
    </source>
</reference>
<dbReference type="PROSITE" id="PS50090">
    <property type="entry name" value="MYB_LIKE"/>
    <property type="match status" value="1"/>
</dbReference>
<dbReference type="OrthoDB" id="608866at2759"/>
<dbReference type="GO" id="GO:0031848">
    <property type="term" value="P:protection from non-homologous end joining at telomere"/>
    <property type="evidence" value="ECO:0007669"/>
    <property type="project" value="InterPro"/>
</dbReference>
<accession>A0A0D9QKH6</accession>
<dbReference type="InterPro" id="IPR030657">
    <property type="entry name" value="TERF2"/>
</dbReference>
<dbReference type="Proteomes" id="UP000054561">
    <property type="component" value="Unassembled WGS sequence"/>
</dbReference>
<dbReference type="PANTHER" id="PTHR46833">
    <property type="entry name" value="TELOMERIC REPEAT-BINDING FACTOR 2 TERF2"/>
    <property type="match status" value="1"/>
</dbReference>
<dbReference type="SMART" id="SM00717">
    <property type="entry name" value="SANT"/>
    <property type="match status" value="1"/>
</dbReference>
<dbReference type="VEuPathDB" id="PlasmoDB:AK88_02900"/>
<feature type="domain" description="Myb-like" evidence="1">
    <location>
        <begin position="56"/>
        <end position="110"/>
    </location>
</feature>
<dbReference type="PANTHER" id="PTHR46833:SF1">
    <property type="entry name" value="TELOMERIC REPEAT-BINDING FACTOR 2"/>
    <property type="match status" value="1"/>
</dbReference>
<protein>
    <submittedName>
        <fullName evidence="3">Uncharacterized protein</fullName>
    </submittedName>
</protein>
<dbReference type="AlphaFoldDB" id="A0A0D9QKH6"/>
<evidence type="ECO:0000313" key="4">
    <source>
        <dbReference type="Proteomes" id="UP000054561"/>
    </source>
</evidence>